<dbReference type="EMBL" id="CP097510">
    <property type="protein sequence ID" value="URE41644.1"/>
    <property type="molecule type" value="Genomic_DNA"/>
</dbReference>
<feature type="region of interest" description="Disordered" evidence="1">
    <location>
        <begin position="80"/>
        <end position="101"/>
    </location>
</feature>
<dbReference type="InterPro" id="IPR049306">
    <property type="entry name" value="GLV1-2"/>
</dbReference>
<reference evidence="3" key="1">
    <citation type="submission" date="2022-05" db="EMBL/GenBank/DDBJ databases">
        <title>The Musa troglodytarum L. genome provides insights into the mechanism of non-climacteric behaviour and enrichment of carotenoids.</title>
        <authorList>
            <person name="Wang J."/>
        </authorList>
    </citation>
    <scope>NUCLEOTIDE SEQUENCE</scope>
    <source>
        <tissue evidence="3">Leaf</tissue>
    </source>
</reference>
<dbReference type="Proteomes" id="UP001055439">
    <property type="component" value="Chromosome 8"/>
</dbReference>
<gene>
    <name evidence="3" type="ORF">MUK42_06687</name>
</gene>
<feature type="signal peptide" evidence="2">
    <location>
        <begin position="1"/>
        <end position="23"/>
    </location>
</feature>
<keyword evidence="4" id="KW-1185">Reference proteome</keyword>
<dbReference type="PANTHER" id="PTHR33743">
    <property type="entry name" value="PROTEIN GOLVEN 6-RELATED"/>
    <property type="match status" value="1"/>
</dbReference>
<feature type="chain" id="PRO_5038847825" evidence="2">
    <location>
        <begin position="24"/>
        <end position="124"/>
    </location>
</feature>
<name>A0A9E7L8J4_9LILI</name>
<dbReference type="OrthoDB" id="1903945at2759"/>
<dbReference type="PANTHER" id="PTHR33743:SF19">
    <property type="entry name" value="PROTEIN GOLVEN 6"/>
    <property type="match status" value="1"/>
</dbReference>
<proteinExistence type="predicted"/>
<protein>
    <submittedName>
        <fullName evidence="3">Uncharacterized protein</fullName>
    </submittedName>
</protein>
<dbReference type="Pfam" id="PF21529">
    <property type="entry name" value="GLV1-2"/>
    <property type="match status" value="1"/>
</dbReference>
<evidence type="ECO:0000313" key="3">
    <source>
        <dbReference type="EMBL" id="URE41644.1"/>
    </source>
</evidence>
<evidence type="ECO:0000256" key="1">
    <source>
        <dbReference type="SAM" id="MobiDB-lite"/>
    </source>
</evidence>
<keyword evidence="2" id="KW-0732">Signal</keyword>
<organism evidence="3 4">
    <name type="scientific">Musa troglodytarum</name>
    <name type="common">fe'i banana</name>
    <dbReference type="NCBI Taxonomy" id="320322"/>
    <lineage>
        <taxon>Eukaryota</taxon>
        <taxon>Viridiplantae</taxon>
        <taxon>Streptophyta</taxon>
        <taxon>Embryophyta</taxon>
        <taxon>Tracheophyta</taxon>
        <taxon>Spermatophyta</taxon>
        <taxon>Magnoliopsida</taxon>
        <taxon>Liliopsida</taxon>
        <taxon>Zingiberales</taxon>
        <taxon>Musaceae</taxon>
        <taxon>Musa</taxon>
    </lineage>
</organism>
<evidence type="ECO:0000313" key="4">
    <source>
        <dbReference type="Proteomes" id="UP001055439"/>
    </source>
</evidence>
<accession>A0A9E7L8J4</accession>
<dbReference type="AlphaFoldDB" id="A0A9E7L8J4"/>
<evidence type="ECO:0000256" key="2">
    <source>
        <dbReference type="SAM" id="SignalP"/>
    </source>
</evidence>
<sequence>MKPIMSVMFLLFLVLLAANRTAGIRSLEEESVASLRNQVHEEKSLMKEGSGVRGALLRGCHGDCSGKSRKLMTDAMATSKNDIGSQDDLHKAPPVSRQPQTYPDVVDIAGMDYSPANRKPPIHN</sequence>